<evidence type="ECO:0000313" key="1">
    <source>
        <dbReference type="EMBL" id="CAB5505027.1"/>
    </source>
</evidence>
<dbReference type="Proteomes" id="UP000626656">
    <property type="component" value="Unassembled WGS sequence"/>
</dbReference>
<reference evidence="1 2" key="1">
    <citation type="submission" date="2020-05" db="EMBL/GenBank/DDBJ databases">
        <authorList>
            <person name="Petersen J."/>
            <person name="Sayavedra L."/>
        </authorList>
    </citation>
    <scope>NUCLEOTIDE SEQUENCE [LARGE SCALE GENOMIC DNA]</scope>
    <source>
        <strain evidence="1">B azoricus SOX ET2 1586I</strain>
    </source>
</reference>
<proteinExistence type="predicted"/>
<protein>
    <submittedName>
        <fullName evidence="1">Uncharacterized protein</fullName>
    </submittedName>
</protein>
<name>A0ABM8MAV2_9GAMM</name>
<dbReference type="EMBL" id="CAHJWF010000287">
    <property type="protein sequence ID" value="CAB5505027.1"/>
    <property type="molecule type" value="Genomic_DNA"/>
</dbReference>
<keyword evidence="2" id="KW-1185">Reference proteome</keyword>
<feature type="non-terminal residue" evidence="1">
    <location>
        <position position="1"/>
    </location>
</feature>
<organism evidence="1 2">
    <name type="scientific">Bathymodiolus thermophilus thioautotrophic gill symbiont</name>
    <dbReference type="NCBI Taxonomy" id="2360"/>
    <lineage>
        <taxon>Bacteria</taxon>
        <taxon>Pseudomonadati</taxon>
        <taxon>Pseudomonadota</taxon>
        <taxon>Gammaproteobacteria</taxon>
        <taxon>sulfur-oxidizing symbionts</taxon>
    </lineage>
</organism>
<sequence length="50" mass="5723">PQATIRYQGKTSIVGINSIRIGWKVIDIDFDKEKITIVKNGQKHTLEKIK</sequence>
<evidence type="ECO:0000313" key="2">
    <source>
        <dbReference type="Proteomes" id="UP000626656"/>
    </source>
</evidence>
<accession>A0ABM8MAV2</accession>
<gene>
    <name evidence="1" type="ORF">AZO1586I_1382</name>
</gene>
<comment type="caution">
    <text evidence="1">The sequence shown here is derived from an EMBL/GenBank/DDBJ whole genome shotgun (WGS) entry which is preliminary data.</text>
</comment>